<accession>A0ABW4KD23</accession>
<evidence type="ECO:0000256" key="2">
    <source>
        <dbReference type="SAM" id="MobiDB-lite"/>
    </source>
</evidence>
<gene>
    <name evidence="3" type="ORF">ACFSCZ_04995</name>
</gene>
<evidence type="ECO:0000313" key="4">
    <source>
        <dbReference type="Proteomes" id="UP001597301"/>
    </source>
</evidence>
<comment type="caution">
    <text evidence="3">The sequence shown here is derived from an EMBL/GenBank/DDBJ whole genome shotgun (WGS) entry which is preliminary data.</text>
</comment>
<name>A0ABW4KD23_9BACI</name>
<dbReference type="SUPFAM" id="SSF54292">
    <property type="entry name" value="2Fe-2S ferredoxin-like"/>
    <property type="match status" value="1"/>
</dbReference>
<dbReference type="Proteomes" id="UP001597301">
    <property type="component" value="Unassembled WGS sequence"/>
</dbReference>
<evidence type="ECO:0000313" key="3">
    <source>
        <dbReference type="EMBL" id="MFD1706112.1"/>
    </source>
</evidence>
<sequence length="95" mass="10568">MSRKIEFYFNGKKLIGHDGEPIAVSLWANGIQTIRTCEITGEKRGVFCGIGHCYECRAEVNGITNVRTCLTPNRQGTKVSASGPFHIKETSDHER</sequence>
<feature type="compositionally biased region" description="Basic and acidic residues" evidence="2">
    <location>
        <begin position="86"/>
        <end position="95"/>
    </location>
</feature>
<reference evidence="4" key="1">
    <citation type="journal article" date="2019" name="Int. J. Syst. Evol. Microbiol.">
        <title>The Global Catalogue of Microorganisms (GCM) 10K type strain sequencing project: providing services to taxonomists for standard genome sequencing and annotation.</title>
        <authorList>
            <consortium name="The Broad Institute Genomics Platform"/>
            <consortium name="The Broad Institute Genome Sequencing Center for Infectious Disease"/>
            <person name="Wu L."/>
            <person name="Ma J."/>
        </authorList>
    </citation>
    <scope>NUCLEOTIDE SEQUENCE [LARGE SCALE GENOMIC DNA]</scope>
    <source>
        <strain evidence="4">CGMCC 1.12295</strain>
    </source>
</reference>
<dbReference type="Gene3D" id="3.10.20.440">
    <property type="entry name" value="2Fe-2S iron-sulphur cluster binding domain, sarcosine oxidase, alpha subunit, N-terminal domain"/>
    <property type="match status" value="1"/>
</dbReference>
<proteinExistence type="predicted"/>
<dbReference type="InterPro" id="IPR042204">
    <property type="entry name" value="2Fe-2S-bd_N"/>
</dbReference>
<dbReference type="Pfam" id="PF13510">
    <property type="entry name" value="Fer2_4"/>
    <property type="match status" value="1"/>
</dbReference>
<organism evidence="3 4">
    <name type="scientific">Siminovitchia sediminis</name>
    <dbReference type="NCBI Taxonomy" id="1274353"/>
    <lineage>
        <taxon>Bacteria</taxon>
        <taxon>Bacillati</taxon>
        <taxon>Bacillota</taxon>
        <taxon>Bacilli</taxon>
        <taxon>Bacillales</taxon>
        <taxon>Bacillaceae</taxon>
        <taxon>Siminovitchia</taxon>
    </lineage>
</organism>
<dbReference type="EMBL" id="JBHUEO010000008">
    <property type="protein sequence ID" value="MFD1706112.1"/>
    <property type="molecule type" value="Genomic_DNA"/>
</dbReference>
<dbReference type="InterPro" id="IPR036010">
    <property type="entry name" value="2Fe-2S_ferredoxin-like_sf"/>
</dbReference>
<protein>
    <submittedName>
        <fullName evidence="3">(2Fe-2S)-binding protein</fullName>
    </submittedName>
</protein>
<keyword evidence="4" id="KW-1185">Reference proteome</keyword>
<keyword evidence="1" id="KW-0560">Oxidoreductase</keyword>
<feature type="region of interest" description="Disordered" evidence="2">
    <location>
        <begin position="74"/>
        <end position="95"/>
    </location>
</feature>
<evidence type="ECO:0000256" key="1">
    <source>
        <dbReference type="ARBA" id="ARBA00023002"/>
    </source>
</evidence>
<dbReference type="RefSeq" id="WP_380772673.1">
    <property type="nucleotide sequence ID" value="NZ_JBHUEO010000008.1"/>
</dbReference>